<dbReference type="InterPro" id="IPR036779">
    <property type="entry name" value="LysM_dom_sf"/>
</dbReference>
<feature type="compositionally biased region" description="Polar residues" evidence="1">
    <location>
        <begin position="484"/>
        <end position="495"/>
    </location>
</feature>
<dbReference type="InterPro" id="IPR008258">
    <property type="entry name" value="Transglycosylase_SLT_dom_1"/>
</dbReference>
<dbReference type="OrthoDB" id="977752at2"/>
<dbReference type="Proteomes" id="UP000239590">
    <property type="component" value="Unassembled WGS sequence"/>
</dbReference>
<evidence type="ECO:0000256" key="1">
    <source>
        <dbReference type="SAM" id="MobiDB-lite"/>
    </source>
</evidence>
<evidence type="ECO:0000259" key="3">
    <source>
        <dbReference type="PROSITE" id="PS51782"/>
    </source>
</evidence>
<keyword evidence="5" id="KW-1185">Reference proteome</keyword>
<evidence type="ECO:0000256" key="2">
    <source>
        <dbReference type="SAM" id="SignalP"/>
    </source>
</evidence>
<feature type="chain" id="PRO_5015585776" description="LysM domain-containing protein" evidence="2">
    <location>
        <begin position="21"/>
        <end position="777"/>
    </location>
</feature>
<name>A0A2S7IN88_9BACT</name>
<dbReference type="InterPro" id="IPR023346">
    <property type="entry name" value="Lysozyme-like_dom_sf"/>
</dbReference>
<feature type="domain" description="LysM" evidence="3">
    <location>
        <begin position="730"/>
        <end position="774"/>
    </location>
</feature>
<dbReference type="CDD" id="cd00118">
    <property type="entry name" value="LysM"/>
    <property type="match status" value="5"/>
</dbReference>
<dbReference type="SUPFAM" id="SSF53955">
    <property type="entry name" value="Lysozyme-like"/>
    <property type="match status" value="1"/>
</dbReference>
<feature type="region of interest" description="Disordered" evidence="1">
    <location>
        <begin position="450"/>
        <end position="587"/>
    </location>
</feature>
<organism evidence="4 5">
    <name type="scientific">Siphonobacter curvatus</name>
    <dbReference type="NCBI Taxonomy" id="2094562"/>
    <lineage>
        <taxon>Bacteria</taxon>
        <taxon>Pseudomonadati</taxon>
        <taxon>Bacteroidota</taxon>
        <taxon>Cytophagia</taxon>
        <taxon>Cytophagales</taxon>
        <taxon>Cytophagaceae</taxon>
        <taxon>Siphonobacter</taxon>
    </lineage>
</organism>
<feature type="compositionally biased region" description="Low complexity" evidence="1">
    <location>
        <begin position="509"/>
        <end position="530"/>
    </location>
</feature>
<dbReference type="PROSITE" id="PS51782">
    <property type="entry name" value="LYSM"/>
    <property type="match status" value="4"/>
</dbReference>
<evidence type="ECO:0000313" key="4">
    <source>
        <dbReference type="EMBL" id="PQA59187.1"/>
    </source>
</evidence>
<dbReference type="AlphaFoldDB" id="A0A2S7IN88"/>
<dbReference type="Pfam" id="PF01476">
    <property type="entry name" value="LysM"/>
    <property type="match status" value="5"/>
</dbReference>
<feature type="compositionally biased region" description="Polar residues" evidence="1">
    <location>
        <begin position="285"/>
        <end position="300"/>
    </location>
</feature>
<feature type="region of interest" description="Disordered" evidence="1">
    <location>
        <begin position="274"/>
        <end position="307"/>
    </location>
</feature>
<comment type="caution">
    <text evidence="4">The sequence shown here is derived from an EMBL/GenBank/DDBJ whole genome shotgun (WGS) entry which is preliminary data.</text>
</comment>
<dbReference type="GO" id="GO:0008932">
    <property type="term" value="F:lytic endotransglycosylase activity"/>
    <property type="evidence" value="ECO:0007669"/>
    <property type="project" value="TreeGrafter"/>
</dbReference>
<proteinExistence type="predicted"/>
<dbReference type="RefSeq" id="WP_104710497.1">
    <property type="nucleotide sequence ID" value="NZ_PTRA01000001.1"/>
</dbReference>
<dbReference type="CDD" id="cd16894">
    <property type="entry name" value="MltD-like"/>
    <property type="match status" value="1"/>
</dbReference>
<feature type="domain" description="LysM" evidence="3">
    <location>
        <begin position="663"/>
        <end position="707"/>
    </location>
</feature>
<feature type="signal peptide" evidence="2">
    <location>
        <begin position="1"/>
        <end position="20"/>
    </location>
</feature>
<dbReference type="SMART" id="SM00257">
    <property type="entry name" value="LysM"/>
    <property type="match status" value="5"/>
</dbReference>
<keyword evidence="2" id="KW-0732">Signal</keyword>
<feature type="domain" description="LysM" evidence="3">
    <location>
        <begin position="586"/>
        <end position="630"/>
    </location>
</feature>
<dbReference type="PANTHER" id="PTHR33734">
    <property type="entry name" value="LYSM DOMAIN-CONTAINING GPI-ANCHORED PROTEIN 2"/>
    <property type="match status" value="1"/>
</dbReference>
<reference evidence="5" key="1">
    <citation type="submission" date="2018-02" db="EMBL/GenBank/DDBJ databases">
        <title>Genome sequencing of Solimonas sp. HR-BB.</title>
        <authorList>
            <person name="Lee Y."/>
            <person name="Jeon C.O."/>
        </authorList>
    </citation>
    <scope>NUCLEOTIDE SEQUENCE [LARGE SCALE GENOMIC DNA]</scope>
    <source>
        <strain evidence="5">HR-U</strain>
    </source>
</reference>
<dbReference type="Gene3D" id="3.10.350.10">
    <property type="entry name" value="LysM domain"/>
    <property type="match status" value="4"/>
</dbReference>
<sequence length="777" mass="85855">MIKGIITVAFSLAVNVSASAQLFQVPSRVTFSNINVNLEPGARDIVQTDVYALLANRTTINTRLDRAALYFPIIENILSEENVPNDFKYLVLQESGLAPDAVSTSNAVGFWQFKKETATDFGLRVDDEIDERKNIHASTRAAARYLKKNNTTLNNWISTLYSYYLGLGGIRTLVPAEWNGAREITVDEKTDRYILRCLAHKLVYENELRGYRSAQTPFYEYKASGGKSFTQIADQLGVDEVELRRYNRWVGGSKIPQDRDYVMLVVVNNPSQPGVASAQAGPATVAQQSTTASRPTTTAVRRTKPKDPEFPVLRRITPTSRRQSNGPIFYEINGKDGILAQEGDTYQKIAERADIRPNRFLTRNDMEESDAIQAGKVYYMQKKNKKAAVAYHTLQHGQTLWDVSQMYGIRLSFLLRKNRIKSESEAVQPGRVLWLQKTRPCKTAIEVVPLPDPEQPKEAEQPAIEVAGKPDTATTRQPEVAVNIPTTTTPPQRNSGRVVLVDENGQVVSGNPSANPSAPANRPPVTTNPNPTTPTPRPATREPQVATTPRPAPSRNTYPVTPGETDAPAPTTPSRQPVTRTESKGSYHVVEPGETFYGIARKYDLKPSDLRDLNGMTTYPVLKTGDRILVKGTPMAATRPASKPTTAVADEPVAARPAAAATSYHTVQPGETFFAIARKYNLTPEELRDINGLTEMPRVNVGDRFAVRSGVPRPSQSGSLPANRSDNAWTYHTVEPGETLFGIARKYKVSANDLRQWNNLSAEGAIQSGQRLKIKNK</sequence>
<dbReference type="Pfam" id="PF01464">
    <property type="entry name" value="SLT"/>
    <property type="match status" value="1"/>
</dbReference>
<gene>
    <name evidence="4" type="ORF">C5O19_05895</name>
</gene>
<dbReference type="Gene3D" id="1.10.530.10">
    <property type="match status" value="1"/>
</dbReference>
<dbReference type="SUPFAM" id="SSF54106">
    <property type="entry name" value="LysM domain"/>
    <property type="match status" value="4"/>
</dbReference>
<accession>A0A2S7IN88</accession>
<feature type="domain" description="LysM" evidence="3">
    <location>
        <begin position="390"/>
        <end position="435"/>
    </location>
</feature>
<evidence type="ECO:0000313" key="5">
    <source>
        <dbReference type="Proteomes" id="UP000239590"/>
    </source>
</evidence>
<dbReference type="InterPro" id="IPR018392">
    <property type="entry name" value="LysM"/>
</dbReference>
<dbReference type="EMBL" id="PTRA01000001">
    <property type="protein sequence ID" value="PQA59187.1"/>
    <property type="molecule type" value="Genomic_DNA"/>
</dbReference>
<protein>
    <recommendedName>
        <fullName evidence="3">LysM domain-containing protein</fullName>
    </recommendedName>
</protein>
<dbReference type="PANTHER" id="PTHR33734:SF22">
    <property type="entry name" value="MEMBRANE-BOUND LYTIC MUREIN TRANSGLYCOSYLASE D"/>
    <property type="match status" value="1"/>
</dbReference>